<dbReference type="Pfam" id="PF12118">
    <property type="entry name" value="SprA-related"/>
    <property type="match status" value="1"/>
</dbReference>
<dbReference type="AlphaFoldDB" id="A0A845HWE1"/>
<accession>A0A845HWE1</accession>
<proteinExistence type="predicted"/>
<evidence type="ECO:0000256" key="1">
    <source>
        <dbReference type="SAM" id="MobiDB-lite"/>
    </source>
</evidence>
<keyword evidence="3" id="KW-1185">Reference proteome</keyword>
<evidence type="ECO:0000313" key="2">
    <source>
        <dbReference type="EMBL" id="MYN45329.1"/>
    </source>
</evidence>
<feature type="region of interest" description="Disordered" evidence="1">
    <location>
        <begin position="27"/>
        <end position="52"/>
    </location>
</feature>
<evidence type="ECO:0000313" key="3">
    <source>
        <dbReference type="Proteomes" id="UP000444316"/>
    </source>
</evidence>
<sequence>MNLSAIPPRSSQPATPSVAPVRVAASALPAGPASASTSAAPDTSFTGSAATTNLTPEALELVAQLKARDTEVRQHEQAHMATAGGLATSGASYTYQRGPNGVDYAIGGEVHIDTSPGRTAQETIERARTIQAAALAPASPSGADQAVAAQAQQMELQARSELAVQQAQELVASNGNKVSQTYQQLPLVPPKLDIYA</sequence>
<dbReference type="Proteomes" id="UP000444316">
    <property type="component" value="Unassembled WGS sequence"/>
</dbReference>
<protein>
    <submittedName>
        <fullName evidence="2">Catalase</fullName>
    </submittedName>
</protein>
<dbReference type="InterPro" id="IPR021973">
    <property type="entry name" value="SprA-related"/>
</dbReference>
<dbReference type="RefSeq" id="WP_161034970.1">
    <property type="nucleotide sequence ID" value="NZ_WWCL01000002.1"/>
</dbReference>
<organism evidence="2 3">
    <name type="scientific">Duganella fentianensis</name>
    <dbReference type="NCBI Taxonomy" id="2692177"/>
    <lineage>
        <taxon>Bacteria</taxon>
        <taxon>Pseudomonadati</taxon>
        <taxon>Pseudomonadota</taxon>
        <taxon>Betaproteobacteria</taxon>
        <taxon>Burkholderiales</taxon>
        <taxon>Oxalobacteraceae</taxon>
        <taxon>Telluria group</taxon>
        <taxon>Duganella</taxon>
    </lineage>
</organism>
<reference evidence="2" key="1">
    <citation type="submission" date="2019-12" db="EMBL/GenBank/DDBJ databases">
        <title>Novel species isolated from a subtropical stream in China.</title>
        <authorList>
            <person name="Lu H."/>
        </authorList>
    </citation>
    <scope>NUCLEOTIDE SEQUENCE [LARGE SCALE GENOMIC DNA]</scope>
    <source>
        <strain evidence="2">FT93W</strain>
    </source>
</reference>
<feature type="compositionally biased region" description="Low complexity" evidence="1">
    <location>
        <begin position="27"/>
        <end position="46"/>
    </location>
</feature>
<gene>
    <name evidence="2" type="ORF">GTP23_09710</name>
</gene>
<comment type="caution">
    <text evidence="2">The sequence shown here is derived from an EMBL/GenBank/DDBJ whole genome shotgun (WGS) entry which is preliminary data.</text>
</comment>
<name>A0A845HWE1_9BURK</name>
<dbReference type="EMBL" id="WWCL01000002">
    <property type="protein sequence ID" value="MYN45329.1"/>
    <property type="molecule type" value="Genomic_DNA"/>
</dbReference>